<dbReference type="EMBL" id="BAFO02000008">
    <property type="protein sequence ID" value="GAD82366.1"/>
    <property type="molecule type" value="Genomic_DNA"/>
</dbReference>
<reference evidence="2 3" key="1">
    <citation type="journal article" date="2014" name="BMC Genomics">
        <title>Genome based analysis of type-I polyketide synthase and nonribosomal peptide synthetase gene clusters in seven strains of five representative Nocardia species.</title>
        <authorList>
            <person name="Komaki H."/>
            <person name="Ichikawa N."/>
            <person name="Hosoyama A."/>
            <person name="Takahashi-Nakaguchi A."/>
            <person name="Matsuzawa T."/>
            <person name="Suzuki K."/>
            <person name="Fujita N."/>
            <person name="Gonoi T."/>
        </authorList>
    </citation>
    <scope>NUCLEOTIDE SEQUENCE [LARGE SCALE GENOMIC DNA]</scope>
    <source>
        <strain evidence="2 3">NBRC 15531</strain>
    </source>
</reference>
<sequence>MPLFDSPRPPTPPITDGEPAAGTTSVVLHDNSLLVRLADPGLRRLCTCAAGLSPQAQWRLEAVAEALRNTEYAVDR</sequence>
<dbReference type="OrthoDB" id="9982169at2"/>
<name>U5E7L6_NOCAS</name>
<organism evidence="2 3">
    <name type="scientific">Nocardia asteroides NBRC 15531</name>
    <dbReference type="NCBI Taxonomy" id="1110697"/>
    <lineage>
        <taxon>Bacteria</taxon>
        <taxon>Bacillati</taxon>
        <taxon>Actinomycetota</taxon>
        <taxon>Actinomycetes</taxon>
        <taxon>Mycobacteriales</taxon>
        <taxon>Nocardiaceae</taxon>
        <taxon>Nocardia</taxon>
    </lineage>
</organism>
<protein>
    <submittedName>
        <fullName evidence="2">Uncharacterized protein</fullName>
    </submittedName>
</protein>
<keyword evidence="3" id="KW-1185">Reference proteome</keyword>
<evidence type="ECO:0000313" key="2">
    <source>
        <dbReference type="EMBL" id="GAD82366.1"/>
    </source>
</evidence>
<dbReference type="RefSeq" id="WP_019050398.1">
    <property type="nucleotide sequence ID" value="NZ_BAFO02000008.1"/>
</dbReference>
<comment type="caution">
    <text evidence="2">The sequence shown here is derived from an EMBL/GenBank/DDBJ whole genome shotgun (WGS) entry which is preliminary data.</text>
</comment>
<dbReference type="AlphaFoldDB" id="U5E7L6"/>
<evidence type="ECO:0000256" key="1">
    <source>
        <dbReference type="SAM" id="MobiDB-lite"/>
    </source>
</evidence>
<dbReference type="Proteomes" id="UP000017048">
    <property type="component" value="Unassembled WGS sequence"/>
</dbReference>
<accession>U5E7L6</accession>
<evidence type="ECO:0000313" key="3">
    <source>
        <dbReference type="Proteomes" id="UP000017048"/>
    </source>
</evidence>
<gene>
    <name evidence="2" type="ORF">NCAST_08_02400</name>
</gene>
<dbReference type="STRING" id="1824.SAMN05444423_105135"/>
<dbReference type="GeneID" id="91516750"/>
<proteinExistence type="predicted"/>
<feature type="region of interest" description="Disordered" evidence="1">
    <location>
        <begin position="1"/>
        <end position="22"/>
    </location>
</feature>